<gene>
    <name evidence="1" type="ORF">AArc1_2299</name>
</gene>
<dbReference type="PANTHER" id="PTHR42928:SF5">
    <property type="entry name" value="BLR1237 PROTEIN"/>
    <property type="match status" value="1"/>
</dbReference>
<accession>A0A346PGG9</accession>
<dbReference type="InterPro" id="IPR042100">
    <property type="entry name" value="Bug_dom1"/>
</dbReference>
<reference evidence="2" key="1">
    <citation type="submission" date="2017-10" db="EMBL/GenBank/DDBJ databases">
        <title>Phenotypic and genomic properties of facultatively anaerobic sulfur-reducing natronoarchaea from hypersaline soda lakes.</title>
        <authorList>
            <person name="Sorokin D.Y."/>
            <person name="Kublanov I.V."/>
            <person name="Roman P."/>
            <person name="Sinninghe Damste J.S."/>
            <person name="Golyshin P.N."/>
            <person name="Rojo D."/>
            <person name="Ciordia S."/>
            <person name="Mena Md.C."/>
            <person name="Ferrer M."/>
            <person name="Messina E."/>
            <person name="Smedile F."/>
            <person name="La Spada G."/>
            <person name="La Cono V."/>
            <person name="Yakimov M.M."/>
        </authorList>
    </citation>
    <scope>NUCLEOTIDE SEQUENCE [LARGE SCALE GENOMIC DNA]</scope>
    <source>
        <strain evidence="2">AArc1</strain>
    </source>
</reference>
<dbReference type="KEGG" id="nan:AArc1_2299"/>
<evidence type="ECO:0000313" key="2">
    <source>
        <dbReference type="Proteomes" id="UP000258707"/>
    </source>
</evidence>
<dbReference type="PROSITE" id="PS51318">
    <property type="entry name" value="TAT"/>
    <property type="match status" value="1"/>
</dbReference>
<name>A0A346PGG9_9EURY</name>
<dbReference type="CDD" id="cd07012">
    <property type="entry name" value="PBP2_Bug_TTT"/>
    <property type="match status" value="1"/>
</dbReference>
<dbReference type="AlphaFoldDB" id="A0A346PGG9"/>
<proteinExistence type="predicted"/>
<dbReference type="Pfam" id="PF03401">
    <property type="entry name" value="TctC"/>
    <property type="match status" value="1"/>
</dbReference>
<protein>
    <submittedName>
        <fullName evidence="1">ABC-type phosphate/phosphonate transport system,periplasmic component</fullName>
    </submittedName>
</protein>
<dbReference type="EMBL" id="CP024047">
    <property type="protein sequence ID" value="AXR78614.1"/>
    <property type="molecule type" value="Genomic_DNA"/>
</dbReference>
<dbReference type="Gene3D" id="3.40.190.150">
    <property type="entry name" value="Bordetella uptake gene, domain 1"/>
    <property type="match status" value="1"/>
</dbReference>
<evidence type="ECO:0000313" key="1">
    <source>
        <dbReference type="EMBL" id="AXR78614.1"/>
    </source>
</evidence>
<dbReference type="PANTHER" id="PTHR42928">
    <property type="entry name" value="TRICARBOXYLATE-BINDING PROTEIN"/>
    <property type="match status" value="1"/>
</dbReference>
<dbReference type="PROSITE" id="PS51257">
    <property type="entry name" value="PROKAR_LIPOPROTEIN"/>
    <property type="match status" value="1"/>
</dbReference>
<dbReference type="GeneID" id="37639077"/>
<dbReference type="Proteomes" id="UP000258707">
    <property type="component" value="Chromosome"/>
</dbReference>
<dbReference type="InterPro" id="IPR019546">
    <property type="entry name" value="TAT_signal_bac_arc"/>
</dbReference>
<dbReference type="Gene3D" id="3.40.190.10">
    <property type="entry name" value="Periplasmic binding protein-like II"/>
    <property type="match status" value="1"/>
</dbReference>
<dbReference type="NCBIfam" id="TIGR01409">
    <property type="entry name" value="TAT_signal_seq"/>
    <property type="match status" value="1"/>
</dbReference>
<dbReference type="InterPro" id="IPR006311">
    <property type="entry name" value="TAT_signal"/>
</dbReference>
<organism evidence="1 2">
    <name type="scientific">Natrarchaeobaculum sulfurireducens</name>
    <dbReference type="NCBI Taxonomy" id="2044521"/>
    <lineage>
        <taxon>Archaea</taxon>
        <taxon>Methanobacteriati</taxon>
        <taxon>Methanobacteriota</taxon>
        <taxon>Stenosarchaea group</taxon>
        <taxon>Halobacteria</taxon>
        <taxon>Halobacteriales</taxon>
        <taxon>Natrialbaceae</taxon>
        <taxon>Natrarchaeobaculum</taxon>
    </lineage>
</organism>
<dbReference type="RefSeq" id="WP_117364664.1">
    <property type="nucleotide sequence ID" value="NZ_CP024047.1"/>
</dbReference>
<sequence>MEEVNRRRFLKHATVATAGVSLAAGCLGDDEDDGAEAEAEDDFPTDNITIVIPFGEGGGTDDFARTVAGAADDHLDVSIQFENEPGAGGLNGTQDVVQAEPDGYTLVAFNPPSTPTSWLVQQPPYEIGDLEGVATVGRFPYIIYANTDYEIEDFGDLIDRYEDGEFSQIAGQGVGTMVDVVARTLRDDVGLPWEDYIAYDGGGEVTEAVMSDEVSVGIGTDSGALAGAEEGRLEPIACIPDGGSAVFPDLESIAEQGYAEEGDPIDTLAMLQPSYWAPPGTPSEHIDVIAEALEQATEDEGVQEWAEDTGNVVEYSGPDEASQTLADVLETVPDVVDLDAVREEAES</sequence>
<dbReference type="InterPro" id="IPR005064">
    <property type="entry name" value="BUG"/>
</dbReference>